<dbReference type="AlphaFoldDB" id="A0A2I1ECD4"/>
<sequence>MLINLQKCLPIKSIIFGSAYLSIIIITICECEQIDELLENLLNWDNDWKNYLNRRGVREVFIKEENFELEICDETTLDESGRVVDNMVILEKDLGSKKDKE</sequence>
<dbReference type="Proteomes" id="UP000684084">
    <property type="component" value="Unassembled WGS sequence"/>
</dbReference>
<reference evidence="2 3" key="1">
    <citation type="submission" date="2016-04" db="EMBL/GenBank/DDBJ databases">
        <title>Genome analyses suggest a sexual origin of heterokaryosis in a supposedly ancient asexual fungus.</title>
        <authorList>
            <person name="Ropars J."/>
            <person name="Sedzielewska K."/>
            <person name="Noel J."/>
            <person name="Charron P."/>
            <person name="Farinelli L."/>
            <person name="Marton T."/>
            <person name="Kruger M."/>
            <person name="Pelin A."/>
            <person name="Brachmann A."/>
            <person name="Corradi N."/>
        </authorList>
    </citation>
    <scope>NUCLEOTIDE SEQUENCE [LARGE SCALE GENOMIC DNA]</scope>
    <source>
        <strain evidence="2 3">A5</strain>
    </source>
</reference>
<evidence type="ECO:0000313" key="1">
    <source>
        <dbReference type="EMBL" id="CAB5387203.1"/>
    </source>
</evidence>
<dbReference type="OrthoDB" id="10366768at2759"/>
<comment type="caution">
    <text evidence="2">The sequence shown here is derived from an EMBL/GenBank/DDBJ whole genome shotgun (WGS) entry which is preliminary data.</text>
</comment>
<name>A0A2I1ECD4_9GLOM</name>
<organism evidence="2 3">
    <name type="scientific">Rhizophagus irregularis</name>
    <dbReference type="NCBI Taxonomy" id="588596"/>
    <lineage>
        <taxon>Eukaryota</taxon>
        <taxon>Fungi</taxon>
        <taxon>Fungi incertae sedis</taxon>
        <taxon>Mucoromycota</taxon>
        <taxon>Glomeromycotina</taxon>
        <taxon>Glomeromycetes</taxon>
        <taxon>Glomerales</taxon>
        <taxon>Glomeraceae</taxon>
        <taxon>Rhizophagus</taxon>
    </lineage>
</organism>
<evidence type="ECO:0000313" key="2">
    <source>
        <dbReference type="EMBL" id="PKC10598.1"/>
    </source>
</evidence>
<dbReference type="EMBL" id="LLXJ01000369">
    <property type="protein sequence ID" value="PKC10598.1"/>
    <property type="molecule type" value="Genomic_DNA"/>
</dbReference>
<protein>
    <submittedName>
        <fullName evidence="2">Uncharacterized protein</fullName>
    </submittedName>
</protein>
<reference evidence="2 3" key="2">
    <citation type="submission" date="2017-09" db="EMBL/GenBank/DDBJ databases">
        <title>Extensive intraspecific genome diversity in a model arbuscular mycorrhizal fungus.</title>
        <authorList>
            <person name="Chen E.C."/>
            <person name="Morin E."/>
            <person name="Beaudet D."/>
            <person name="Noel J."/>
            <person name="Ndikumana S."/>
            <person name="Charron P."/>
            <person name="St-Onge C."/>
            <person name="Giorgi J."/>
            <person name="Grigoriev I.V."/>
            <person name="Roux C."/>
            <person name="Martin F.M."/>
            <person name="Corradi N."/>
        </authorList>
    </citation>
    <scope>NUCLEOTIDE SEQUENCE [LARGE SCALE GENOMIC DNA]</scope>
    <source>
        <strain evidence="2 3">A5</strain>
    </source>
</reference>
<gene>
    <name evidence="1" type="ORF">CHRIB12_LOCUS20035</name>
    <name evidence="2" type="ORF">RhiirA5_414142</name>
</gene>
<reference evidence="1" key="3">
    <citation type="submission" date="2020-05" db="EMBL/GenBank/DDBJ databases">
        <authorList>
            <person name="Rincon C."/>
            <person name="Sanders R I."/>
            <person name="Robbins C."/>
            <person name="Chaturvedi A."/>
        </authorList>
    </citation>
    <scope>NUCLEOTIDE SEQUENCE</scope>
    <source>
        <strain evidence="1">CHB12</strain>
    </source>
</reference>
<dbReference type="Proteomes" id="UP000232722">
    <property type="component" value="Unassembled WGS sequence"/>
</dbReference>
<accession>A0A2I1ECD4</accession>
<dbReference type="EMBL" id="CAGKOT010000057">
    <property type="protein sequence ID" value="CAB5387203.1"/>
    <property type="molecule type" value="Genomic_DNA"/>
</dbReference>
<evidence type="ECO:0000313" key="3">
    <source>
        <dbReference type="Proteomes" id="UP000232722"/>
    </source>
</evidence>
<proteinExistence type="predicted"/>